<evidence type="ECO:0000313" key="4">
    <source>
        <dbReference type="Proteomes" id="UP000523431"/>
    </source>
</evidence>
<proteinExistence type="predicted"/>
<dbReference type="EMBL" id="JACIHU010000010">
    <property type="protein sequence ID" value="MBB4481827.1"/>
    <property type="molecule type" value="Genomic_DNA"/>
</dbReference>
<evidence type="ECO:0000256" key="1">
    <source>
        <dbReference type="SAM" id="MobiDB-lite"/>
    </source>
</evidence>
<dbReference type="AlphaFoldDB" id="A0A7W6ZKD8"/>
<protein>
    <submittedName>
        <fullName evidence="3">Uncharacterized protein</fullName>
    </submittedName>
</protein>
<comment type="caution">
    <text evidence="3">The sequence shown here is derived from an EMBL/GenBank/DDBJ whole genome shotgun (WGS) entry which is preliminary data.</text>
</comment>
<dbReference type="RefSeq" id="WP_409519013.1">
    <property type="nucleotide sequence ID" value="NZ_JACIHU010000010.1"/>
</dbReference>
<reference evidence="4 5" key="1">
    <citation type="submission" date="2020-08" db="EMBL/GenBank/DDBJ databases">
        <title>Genomic Encyclopedia of Type Strains, Phase IV (KMG-V): Genome sequencing to study the core and pangenomes of soil and plant-associated prokaryotes.</title>
        <authorList>
            <person name="Whitman W."/>
        </authorList>
    </citation>
    <scope>NUCLEOTIDE SEQUENCE [LARGE SCALE GENOMIC DNA]</scope>
    <source>
        <strain evidence="2 5">SEMIA 471</strain>
        <strain evidence="3 4">SEMIA 489</strain>
    </source>
</reference>
<dbReference type="EMBL" id="JACIID010000010">
    <property type="protein sequence ID" value="MBB4537656.1"/>
    <property type="molecule type" value="Genomic_DNA"/>
</dbReference>
<dbReference type="Proteomes" id="UP000557344">
    <property type="component" value="Unassembled WGS sequence"/>
</dbReference>
<sequence length="103" mass="11354">MVSKKQLVEVAVDTEEGRVPLGIMNARQALALPDDLDVEISHPDHEPGNTDRFIQKHELRRHLDVSSKGAGKQVKTRAEDAAMAIGGGGGEHDRHHGHDPRRR</sequence>
<dbReference type="Proteomes" id="UP000523431">
    <property type="component" value="Unassembled WGS sequence"/>
</dbReference>
<evidence type="ECO:0000313" key="5">
    <source>
        <dbReference type="Proteomes" id="UP000557344"/>
    </source>
</evidence>
<name>A0A7W6ZKD8_RHIET</name>
<organism evidence="3 4">
    <name type="scientific">Rhizobium etli</name>
    <dbReference type="NCBI Taxonomy" id="29449"/>
    <lineage>
        <taxon>Bacteria</taxon>
        <taxon>Pseudomonadati</taxon>
        <taxon>Pseudomonadota</taxon>
        <taxon>Alphaproteobacteria</taxon>
        <taxon>Hyphomicrobiales</taxon>
        <taxon>Rhizobiaceae</taxon>
        <taxon>Rhizobium/Agrobacterium group</taxon>
        <taxon>Rhizobium</taxon>
    </lineage>
</organism>
<accession>A0A7W6ZKD8</accession>
<evidence type="ECO:0000313" key="3">
    <source>
        <dbReference type="EMBL" id="MBB4537656.1"/>
    </source>
</evidence>
<gene>
    <name evidence="2" type="ORF">GGE46_004429</name>
    <name evidence="3" type="ORF">GGE57_004426</name>
</gene>
<feature type="region of interest" description="Disordered" evidence="1">
    <location>
        <begin position="63"/>
        <end position="103"/>
    </location>
</feature>
<evidence type="ECO:0000313" key="2">
    <source>
        <dbReference type="EMBL" id="MBB4481827.1"/>
    </source>
</evidence>